<dbReference type="Proteomes" id="UP000298663">
    <property type="component" value="Unassembled WGS sequence"/>
</dbReference>
<feature type="region of interest" description="Disordered" evidence="2">
    <location>
        <begin position="123"/>
        <end position="147"/>
    </location>
</feature>
<dbReference type="AlphaFoldDB" id="A0A4U5LPB5"/>
<comment type="caution">
    <text evidence="3">The sequence shown here is derived from an EMBL/GenBank/DDBJ whole genome shotgun (WGS) entry which is preliminary data.</text>
</comment>
<keyword evidence="1" id="KW-0175">Coiled coil</keyword>
<protein>
    <submittedName>
        <fullName evidence="3">Uncharacterized protein</fullName>
    </submittedName>
</protein>
<evidence type="ECO:0000313" key="3">
    <source>
        <dbReference type="EMBL" id="TKR57751.1"/>
    </source>
</evidence>
<feature type="compositionally biased region" description="Basic residues" evidence="2">
    <location>
        <begin position="138"/>
        <end position="147"/>
    </location>
</feature>
<dbReference type="OrthoDB" id="10526494at2759"/>
<reference evidence="3 4" key="1">
    <citation type="journal article" date="2015" name="Genome Biol.">
        <title>Comparative genomics of Steinernema reveals deeply conserved gene regulatory networks.</title>
        <authorList>
            <person name="Dillman A.R."/>
            <person name="Macchietto M."/>
            <person name="Porter C.F."/>
            <person name="Rogers A."/>
            <person name="Williams B."/>
            <person name="Antoshechkin I."/>
            <person name="Lee M.M."/>
            <person name="Goodwin Z."/>
            <person name="Lu X."/>
            <person name="Lewis E.E."/>
            <person name="Goodrich-Blair H."/>
            <person name="Stock S.P."/>
            <person name="Adams B.J."/>
            <person name="Sternberg P.W."/>
            <person name="Mortazavi A."/>
        </authorList>
    </citation>
    <scope>NUCLEOTIDE SEQUENCE [LARGE SCALE GENOMIC DNA]</scope>
    <source>
        <strain evidence="3 4">ALL</strain>
    </source>
</reference>
<evidence type="ECO:0000313" key="4">
    <source>
        <dbReference type="Proteomes" id="UP000298663"/>
    </source>
</evidence>
<reference evidence="3 4" key="2">
    <citation type="journal article" date="2019" name="G3 (Bethesda)">
        <title>Hybrid Assembly of the Genome of the Entomopathogenic Nematode Steinernema carpocapsae Identifies the X-Chromosome.</title>
        <authorList>
            <person name="Serra L."/>
            <person name="Macchietto M."/>
            <person name="Macias-Munoz A."/>
            <person name="McGill C.J."/>
            <person name="Rodriguez I.M."/>
            <person name="Rodriguez B."/>
            <person name="Murad R."/>
            <person name="Mortazavi A."/>
        </authorList>
    </citation>
    <scope>NUCLEOTIDE SEQUENCE [LARGE SCALE GENOMIC DNA]</scope>
    <source>
        <strain evidence="3 4">ALL</strain>
    </source>
</reference>
<proteinExistence type="predicted"/>
<name>A0A4U5LPB5_STECR</name>
<accession>A0A4U5LPB5</accession>
<feature type="region of interest" description="Disordered" evidence="2">
    <location>
        <begin position="1"/>
        <end position="32"/>
    </location>
</feature>
<evidence type="ECO:0000256" key="2">
    <source>
        <dbReference type="SAM" id="MobiDB-lite"/>
    </source>
</evidence>
<organism evidence="3 4">
    <name type="scientific">Steinernema carpocapsae</name>
    <name type="common">Entomopathogenic nematode</name>
    <dbReference type="NCBI Taxonomy" id="34508"/>
    <lineage>
        <taxon>Eukaryota</taxon>
        <taxon>Metazoa</taxon>
        <taxon>Ecdysozoa</taxon>
        <taxon>Nematoda</taxon>
        <taxon>Chromadorea</taxon>
        <taxon>Rhabditida</taxon>
        <taxon>Tylenchina</taxon>
        <taxon>Panagrolaimomorpha</taxon>
        <taxon>Strongyloidoidea</taxon>
        <taxon>Steinernematidae</taxon>
        <taxon>Steinernema</taxon>
    </lineage>
</organism>
<feature type="coiled-coil region" evidence="1">
    <location>
        <begin position="151"/>
        <end position="178"/>
    </location>
</feature>
<keyword evidence="4" id="KW-1185">Reference proteome</keyword>
<sequence>MAPRARMESAVFRARNQSSSESEEDERKRRNREIQKNWYDKQRKIEFDSRQELQQLHTTLIGLQSEKEYHRQQLEAYADFLCDRDCPFHTPPNLSNHTLTQNPSSTKTWDTDIQMVELFEELSEVSRSSTPSDDSRKEKNRQKSRRFRQKVKILKQRVQMFQDEVVRMRTEVEEMKMDSLRLDTLVRQCQATCDGEVLRSLNKELQ</sequence>
<gene>
    <name evidence="3" type="ORF">L596_030411</name>
</gene>
<evidence type="ECO:0000256" key="1">
    <source>
        <dbReference type="SAM" id="Coils"/>
    </source>
</evidence>
<dbReference type="EMBL" id="AZBU02000014">
    <property type="protein sequence ID" value="TKR57751.1"/>
    <property type="molecule type" value="Genomic_DNA"/>
</dbReference>